<accession>A0A918JG62</accession>
<reference evidence="2" key="1">
    <citation type="journal article" date="2014" name="Int. J. Syst. Evol. Microbiol.">
        <title>Complete genome sequence of Corynebacterium casei LMG S-19264T (=DSM 44701T), isolated from a smear-ripened cheese.</title>
        <authorList>
            <consortium name="US DOE Joint Genome Institute (JGI-PGF)"/>
            <person name="Walter F."/>
            <person name="Albersmeier A."/>
            <person name="Kalinowski J."/>
            <person name="Ruckert C."/>
        </authorList>
    </citation>
    <scope>NUCLEOTIDE SEQUENCE</scope>
    <source>
        <strain evidence="2">KCTC 22164</strain>
    </source>
</reference>
<dbReference type="AlphaFoldDB" id="A0A918JG62"/>
<dbReference type="EMBL" id="BMXP01000001">
    <property type="protein sequence ID" value="GGW76888.1"/>
    <property type="molecule type" value="Genomic_DNA"/>
</dbReference>
<feature type="chain" id="PRO_5036811639" description="Lipoprotein" evidence="1">
    <location>
        <begin position="21"/>
        <end position="234"/>
    </location>
</feature>
<evidence type="ECO:0008006" key="4">
    <source>
        <dbReference type="Google" id="ProtNLM"/>
    </source>
</evidence>
<comment type="caution">
    <text evidence="2">The sequence shown here is derived from an EMBL/GenBank/DDBJ whole genome shotgun (WGS) entry which is preliminary data.</text>
</comment>
<feature type="signal peptide" evidence="1">
    <location>
        <begin position="1"/>
        <end position="20"/>
    </location>
</feature>
<dbReference type="Proteomes" id="UP000631300">
    <property type="component" value="Unassembled WGS sequence"/>
</dbReference>
<sequence length="234" mass="25731">MTKYIGNMCCLLLLVAMVSACSTRPSVHLYAKYLTASDTSALKKAINDSGYAVTVNKLAMPTSVSANTLLYSLMLSDSQTRDIVADIAADNGFVIKAEQVMMKGNHWYNKDSVALMLFPNDFNGSIFKQDIVGDYELTGCSHAMRLSLDEDGRFTLSGAAAESLSASLQAGTWHYRQAPILELRGNEGETAYSYFEISRLSTQDEISELTFTFLTPLQAIFLPEGCKFHTAIRN</sequence>
<dbReference type="PROSITE" id="PS51257">
    <property type="entry name" value="PROKAR_LIPOPROTEIN"/>
    <property type="match status" value="1"/>
</dbReference>
<keyword evidence="1" id="KW-0732">Signal</keyword>
<evidence type="ECO:0000313" key="2">
    <source>
        <dbReference type="EMBL" id="GGW76888.1"/>
    </source>
</evidence>
<gene>
    <name evidence="2" type="ORF">GCM10007391_07190</name>
</gene>
<name>A0A918JG62_9ALTE</name>
<proteinExistence type="predicted"/>
<evidence type="ECO:0000256" key="1">
    <source>
        <dbReference type="SAM" id="SignalP"/>
    </source>
</evidence>
<protein>
    <recommendedName>
        <fullName evidence="4">Lipoprotein</fullName>
    </recommendedName>
</protein>
<reference evidence="2" key="2">
    <citation type="submission" date="2020-09" db="EMBL/GenBank/DDBJ databases">
        <authorList>
            <person name="Sun Q."/>
            <person name="Kim S."/>
        </authorList>
    </citation>
    <scope>NUCLEOTIDE SEQUENCE</scope>
    <source>
        <strain evidence="2">KCTC 22164</strain>
    </source>
</reference>
<organism evidence="2 3">
    <name type="scientific">Alteromonas halophila</name>
    <dbReference type="NCBI Taxonomy" id="516698"/>
    <lineage>
        <taxon>Bacteria</taxon>
        <taxon>Pseudomonadati</taxon>
        <taxon>Pseudomonadota</taxon>
        <taxon>Gammaproteobacteria</taxon>
        <taxon>Alteromonadales</taxon>
        <taxon>Alteromonadaceae</taxon>
        <taxon>Alteromonas/Salinimonas group</taxon>
        <taxon>Alteromonas</taxon>
    </lineage>
</organism>
<dbReference type="RefSeq" id="WP_189403704.1">
    <property type="nucleotide sequence ID" value="NZ_BMXP01000001.1"/>
</dbReference>
<keyword evidence="3" id="KW-1185">Reference proteome</keyword>
<evidence type="ECO:0000313" key="3">
    <source>
        <dbReference type="Proteomes" id="UP000631300"/>
    </source>
</evidence>